<feature type="chain" id="PRO_5044186572" description="ATP-dependent transporter ycf16" evidence="11">
    <location>
        <begin position="16"/>
        <end position="1365"/>
    </location>
</feature>
<feature type="transmembrane region" description="Helical" evidence="10">
    <location>
        <begin position="258"/>
        <end position="277"/>
    </location>
</feature>
<comment type="caution">
    <text evidence="14">The sequence shown here is derived from an EMBL/GenBank/DDBJ whole genome shotgun (WGS) entry which is preliminary data.</text>
</comment>
<keyword evidence="2" id="KW-0813">Transport</keyword>
<dbReference type="PROSITE" id="PS50929">
    <property type="entry name" value="ABC_TM1F"/>
    <property type="match status" value="2"/>
</dbReference>
<keyword evidence="15" id="KW-1185">Reference proteome</keyword>
<evidence type="ECO:0000256" key="7">
    <source>
        <dbReference type="ARBA" id="ARBA00023136"/>
    </source>
</evidence>
<keyword evidence="5" id="KW-0067">ATP-binding</keyword>
<feature type="signal peptide" evidence="11">
    <location>
        <begin position="1"/>
        <end position="15"/>
    </location>
</feature>
<gene>
    <name evidence="14" type="ORF">AB1Y20_020367</name>
</gene>
<dbReference type="SMART" id="SM00382">
    <property type="entry name" value="AAA"/>
    <property type="match status" value="2"/>
</dbReference>
<dbReference type="InterPro" id="IPR017871">
    <property type="entry name" value="ABC_transporter-like_CS"/>
</dbReference>
<evidence type="ECO:0000256" key="2">
    <source>
        <dbReference type="ARBA" id="ARBA00022448"/>
    </source>
</evidence>
<feature type="transmembrane region" description="Helical" evidence="10">
    <location>
        <begin position="834"/>
        <end position="853"/>
    </location>
</feature>
<dbReference type="CDD" id="cd18579">
    <property type="entry name" value="ABC_6TM_ABCC_D1"/>
    <property type="match status" value="1"/>
</dbReference>
<feature type="transmembrane region" description="Helical" evidence="10">
    <location>
        <begin position="800"/>
        <end position="822"/>
    </location>
</feature>
<feature type="region of interest" description="Disordered" evidence="9">
    <location>
        <begin position="699"/>
        <end position="719"/>
    </location>
</feature>
<keyword evidence="6 10" id="KW-1133">Transmembrane helix</keyword>
<dbReference type="GO" id="GO:0005524">
    <property type="term" value="F:ATP binding"/>
    <property type="evidence" value="ECO:0007669"/>
    <property type="project" value="UniProtKB-KW"/>
</dbReference>
<dbReference type="Pfam" id="PF00664">
    <property type="entry name" value="ABC_membrane"/>
    <property type="match status" value="2"/>
</dbReference>
<evidence type="ECO:0000256" key="10">
    <source>
        <dbReference type="SAM" id="Phobius"/>
    </source>
</evidence>
<dbReference type="GO" id="GO:0016020">
    <property type="term" value="C:membrane"/>
    <property type="evidence" value="ECO:0007669"/>
    <property type="project" value="UniProtKB-SubCell"/>
</dbReference>
<feature type="region of interest" description="Disordered" evidence="9">
    <location>
        <begin position="735"/>
        <end position="779"/>
    </location>
</feature>
<dbReference type="PROSITE" id="PS00211">
    <property type="entry name" value="ABC_TRANSPORTER_1"/>
    <property type="match status" value="2"/>
</dbReference>
<dbReference type="FunFam" id="3.40.50.300:FF:000630">
    <property type="entry name" value="ATP-binding cassette (ABC) transporter, putative"/>
    <property type="match status" value="1"/>
</dbReference>
<feature type="transmembrane region" description="Helical" evidence="10">
    <location>
        <begin position="341"/>
        <end position="364"/>
    </location>
</feature>
<dbReference type="InterPro" id="IPR050173">
    <property type="entry name" value="ABC_transporter_C-like"/>
</dbReference>
<evidence type="ECO:0000256" key="9">
    <source>
        <dbReference type="SAM" id="MobiDB-lite"/>
    </source>
</evidence>
<evidence type="ECO:0000256" key="5">
    <source>
        <dbReference type="ARBA" id="ARBA00022840"/>
    </source>
</evidence>
<keyword evidence="7 10" id="KW-0472">Membrane</keyword>
<dbReference type="InterPro" id="IPR044746">
    <property type="entry name" value="ABCC_6TM_D1"/>
</dbReference>
<dbReference type="SUPFAM" id="SSF52540">
    <property type="entry name" value="P-loop containing nucleoside triphosphate hydrolases"/>
    <property type="match status" value="2"/>
</dbReference>
<dbReference type="FunFam" id="1.20.1560.10:FF:000003">
    <property type="entry name" value="ABC transporter C family member 10"/>
    <property type="match status" value="1"/>
</dbReference>
<protein>
    <recommendedName>
        <fullName evidence="16">ATP-dependent transporter ycf16</fullName>
    </recommendedName>
</protein>
<evidence type="ECO:0000313" key="14">
    <source>
        <dbReference type="EMBL" id="KAL1525511.1"/>
    </source>
</evidence>
<proteinExistence type="predicted"/>
<accession>A0AB34JXT1</accession>
<dbReference type="Gene3D" id="3.40.50.300">
    <property type="entry name" value="P-loop containing nucleotide triphosphate hydrolases"/>
    <property type="match status" value="2"/>
</dbReference>
<dbReference type="EMBL" id="JBGBPQ010000004">
    <property type="protein sequence ID" value="KAL1525511.1"/>
    <property type="molecule type" value="Genomic_DNA"/>
</dbReference>
<evidence type="ECO:0000259" key="13">
    <source>
        <dbReference type="PROSITE" id="PS50929"/>
    </source>
</evidence>
<sequence length="1365" mass="146955">MAVLLLLALHTSAIASSPGPRTKPPLVSQSPHALAAPPPSEAAASLLARATFGWLNPTLRLGTERALEEADLPVLADRDTARHSTDILEREWRTLGALGASARPRAVGLAMWNSFGGEFRMAGLVKLLSDACQFAAPVLLKRVVNQLQAGVGMRQGLGITLALLLVSVVQAFALRHYFALVFRTGLRVRSAMVGLCYRKLLRISSSARVELSSGELNNLIGLDANRLSDLIPYLHALWFAPLQIVLALSLLYKEVGASLIPGIALIGLMLSANTRIAKRTFRKQSELLGIRDRRMRLVREIVSNIKVVKLQAWELIFESRVKGVRSEEISAMRQLITLRSLLSAIFNSTPTLVAVAILSMHVFLGHSLTLGSAITVLATVNLLRSPLAFLPLVLQQLQEAQLSLGRMQRFLNAEEAEHVGMGNLTHVGFSIDNAVLSWDAHGGTEGVEGAEAPHEELLHAAAPDLGGGDQIVSSPAVFEGEGHDSAGDAHAAGLKDERVSFELRGISLQASAGSLVAIVGPVGSGKSSVLAALTGQLQLRRGAIALRGSIAYTAQRPMILSTTVRDNICFGKPFDEAWYDRVIDACDLRSDLSTLPANDLTVIGEKGLSLSGGQRARVALARAVYADAQVYLLDDPLAALDPRVASRLMENVIGPRGLLKDKVRLLATNHLGVLRDASEVVVMIGGQVVERGTFASLSAPETTAAEADPEGDERPPESPAGVFVRLLTMYQQGQGQQAELSSDGKDYGVPATSEGTAGAEPLDGDLTASNQIGSPEERQVGQVAPEVVRRWFAAAGGLRTISLAALTIVITESFSVGSSWWLTRWGAKEAANSVPYLMGYVAFALASAVLVVVRSVTTLTIGLHAGRRLHDKLLSAVVRSPMSFFDVTPVGRLINGFSTETQTVDVSLPAALQTYGATVCAVLSTLAVVISSSPMFLFFLMPIAYSYHAAQKFYISSSRELKRLESMTRPFILSHVSESLDGLSTIRAYDVSRRFVTEAENRQDRNLRAALLSALANCWLGLRLELVGATIATFVTLLAFRGAGSGVPSAVGRAALSVTLALQVTQTLNWSVRQACELEAQLVSVERLQTLSELPSEPGYDIPARSSTSWPQVGEDAHEAQRGPRGRIEMRRVNLRYRSGLPLVLRDLSVTIEPGEKVGVVGRTGSGKSSLLMALTGLVSMPLREGEILIDGEEISERPLLEHRGSIAVIPQEPTLFEGTIMSNLDPLGQYRPEQLWDALQRVQLTHNVRSLSDPVAEDGINFSAGQRQLICIARALLSRASIVILDEATSAVDVETDALIQRTVRSEFSDATVLTIAHRLNTILDADRIMVLDEGKLVEFGPPKELMGRSRGYFRQLVESTSNL</sequence>
<dbReference type="Proteomes" id="UP001515480">
    <property type="component" value="Unassembled WGS sequence"/>
</dbReference>
<comment type="subcellular location">
    <subcellularLocation>
        <location evidence="1">Membrane</location>
        <topology evidence="1">Multi-pass membrane protein</topology>
    </subcellularLocation>
</comment>
<dbReference type="CDD" id="cd03250">
    <property type="entry name" value="ABCC_MRP_domain1"/>
    <property type="match status" value="1"/>
</dbReference>
<evidence type="ECO:0000256" key="11">
    <source>
        <dbReference type="SAM" id="SignalP"/>
    </source>
</evidence>
<keyword evidence="4" id="KW-0547">Nucleotide-binding</keyword>
<dbReference type="InterPro" id="IPR003593">
    <property type="entry name" value="AAA+_ATPase"/>
</dbReference>
<evidence type="ECO:0000256" key="4">
    <source>
        <dbReference type="ARBA" id="ARBA00022741"/>
    </source>
</evidence>
<evidence type="ECO:0000256" key="3">
    <source>
        <dbReference type="ARBA" id="ARBA00022692"/>
    </source>
</evidence>
<keyword evidence="3 10" id="KW-0812">Transmembrane</keyword>
<dbReference type="FunFam" id="3.40.50.300:FF:000997">
    <property type="entry name" value="Multidrug resistance-associated protein 1"/>
    <property type="match status" value="1"/>
</dbReference>
<keyword evidence="8" id="KW-0325">Glycoprotein</keyword>
<dbReference type="GO" id="GO:0140359">
    <property type="term" value="F:ABC-type transporter activity"/>
    <property type="evidence" value="ECO:0007669"/>
    <property type="project" value="InterPro"/>
</dbReference>
<feature type="region of interest" description="Disordered" evidence="9">
    <location>
        <begin position="16"/>
        <end position="38"/>
    </location>
</feature>
<dbReference type="Pfam" id="PF00005">
    <property type="entry name" value="ABC_tran"/>
    <property type="match status" value="2"/>
</dbReference>
<dbReference type="PROSITE" id="PS50893">
    <property type="entry name" value="ABC_TRANSPORTER_2"/>
    <property type="match status" value="2"/>
</dbReference>
<dbReference type="Gene3D" id="1.20.1560.10">
    <property type="entry name" value="ABC transporter type 1, transmembrane domain"/>
    <property type="match status" value="2"/>
</dbReference>
<organism evidence="14 15">
    <name type="scientific">Prymnesium parvum</name>
    <name type="common">Toxic golden alga</name>
    <dbReference type="NCBI Taxonomy" id="97485"/>
    <lineage>
        <taxon>Eukaryota</taxon>
        <taxon>Haptista</taxon>
        <taxon>Haptophyta</taxon>
        <taxon>Prymnesiophyceae</taxon>
        <taxon>Prymnesiales</taxon>
        <taxon>Prymnesiaceae</taxon>
        <taxon>Prymnesium</taxon>
    </lineage>
</organism>
<dbReference type="CDD" id="cd18603">
    <property type="entry name" value="ABC_6TM_MRP1_2_3_6_D2_like"/>
    <property type="match status" value="1"/>
</dbReference>
<feature type="domain" description="ABC transporter" evidence="12">
    <location>
        <begin position="1130"/>
        <end position="1360"/>
    </location>
</feature>
<reference evidence="14 15" key="1">
    <citation type="journal article" date="2024" name="Science">
        <title>Giant polyketide synthase enzymes in the biosynthesis of giant marine polyether toxins.</title>
        <authorList>
            <person name="Fallon T.R."/>
            <person name="Shende V.V."/>
            <person name="Wierzbicki I.H."/>
            <person name="Pendleton A.L."/>
            <person name="Watervoot N.F."/>
            <person name="Auber R.P."/>
            <person name="Gonzalez D.J."/>
            <person name="Wisecaver J.H."/>
            <person name="Moore B.S."/>
        </authorList>
    </citation>
    <scope>NUCLEOTIDE SEQUENCE [LARGE SCALE GENOMIC DNA]</scope>
    <source>
        <strain evidence="14 15">12B1</strain>
    </source>
</reference>
<feature type="domain" description="ABC transmembrane type-1" evidence="13">
    <location>
        <begin position="122"/>
        <end position="399"/>
    </location>
</feature>
<feature type="domain" description="ABC transmembrane type-1" evidence="13">
    <location>
        <begin position="801"/>
        <end position="1080"/>
    </location>
</feature>
<dbReference type="InterPro" id="IPR036640">
    <property type="entry name" value="ABC1_TM_sf"/>
</dbReference>
<evidence type="ECO:0000256" key="8">
    <source>
        <dbReference type="ARBA" id="ARBA00023180"/>
    </source>
</evidence>
<dbReference type="InterPro" id="IPR011527">
    <property type="entry name" value="ABC1_TM_dom"/>
</dbReference>
<dbReference type="InterPro" id="IPR003439">
    <property type="entry name" value="ABC_transporter-like_ATP-bd"/>
</dbReference>
<feature type="domain" description="ABC transporter" evidence="12">
    <location>
        <begin position="484"/>
        <end position="710"/>
    </location>
</feature>
<evidence type="ECO:0000256" key="6">
    <source>
        <dbReference type="ARBA" id="ARBA00022989"/>
    </source>
</evidence>
<dbReference type="GO" id="GO:0016887">
    <property type="term" value="F:ATP hydrolysis activity"/>
    <property type="evidence" value="ECO:0007669"/>
    <property type="project" value="InterPro"/>
</dbReference>
<evidence type="ECO:0000259" key="12">
    <source>
        <dbReference type="PROSITE" id="PS50893"/>
    </source>
</evidence>
<dbReference type="PANTHER" id="PTHR24223">
    <property type="entry name" value="ATP-BINDING CASSETTE SUB-FAMILY C"/>
    <property type="match status" value="1"/>
</dbReference>
<evidence type="ECO:0008006" key="16">
    <source>
        <dbReference type="Google" id="ProtNLM"/>
    </source>
</evidence>
<feature type="transmembrane region" description="Helical" evidence="10">
    <location>
        <begin position="230"/>
        <end position="252"/>
    </location>
</feature>
<dbReference type="FunFam" id="1.20.1560.10:FF:000010">
    <property type="entry name" value="Multidrug resistance-associated ABC transporter"/>
    <property type="match status" value="1"/>
</dbReference>
<dbReference type="CDD" id="cd03244">
    <property type="entry name" value="ABCC_MRP_domain2"/>
    <property type="match status" value="1"/>
</dbReference>
<dbReference type="InterPro" id="IPR027417">
    <property type="entry name" value="P-loop_NTPase"/>
</dbReference>
<dbReference type="SUPFAM" id="SSF90123">
    <property type="entry name" value="ABC transporter transmembrane region"/>
    <property type="match status" value="2"/>
</dbReference>
<name>A0AB34JXT1_PRYPA</name>
<feature type="transmembrane region" description="Helical" evidence="10">
    <location>
        <begin position="157"/>
        <end position="182"/>
    </location>
</feature>
<evidence type="ECO:0000313" key="15">
    <source>
        <dbReference type="Proteomes" id="UP001515480"/>
    </source>
</evidence>
<keyword evidence="11" id="KW-0732">Signal</keyword>
<evidence type="ECO:0000256" key="1">
    <source>
        <dbReference type="ARBA" id="ARBA00004141"/>
    </source>
</evidence>